<dbReference type="PANTHER" id="PTHR10082:SF60">
    <property type="entry name" value="INTEGRIN BETA-PS"/>
    <property type="match status" value="1"/>
</dbReference>
<accession>T1I2Z0</accession>
<organism evidence="11 12">
    <name type="scientific">Rhodnius prolixus</name>
    <name type="common">Triatomid bug</name>
    <dbReference type="NCBI Taxonomy" id="13249"/>
    <lineage>
        <taxon>Eukaryota</taxon>
        <taxon>Metazoa</taxon>
        <taxon>Ecdysozoa</taxon>
        <taxon>Arthropoda</taxon>
        <taxon>Hexapoda</taxon>
        <taxon>Insecta</taxon>
        <taxon>Pterygota</taxon>
        <taxon>Neoptera</taxon>
        <taxon>Paraneoptera</taxon>
        <taxon>Hemiptera</taxon>
        <taxon>Heteroptera</taxon>
        <taxon>Panheteroptera</taxon>
        <taxon>Cimicomorpha</taxon>
        <taxon>Reduviidae</taxon>
        <taxon>Triatominae</taxon>
        <taxon>Rhodnius</taxon>
    </lineage>
</organism>
<dbReference type="EnsemblMetazoa" id="RPRC010659-RA">
    <property type="protein sequence ID" value="RPRC010659-PA"/>
    <property type="gene ID" value="RPRC010659"/>
</dbReference>
<protein>
    <recommendedName>
        <fullName evidence="8">Integrin beta</fullName>
    </recommendedName>
</protein>
<dbReference type="GO" id="GO:0033627">
    <property type="term" value="P:cell adhesion mediated by integrin"/>
    <property type="evidence" value="ECO:0007669"/>
    <property type="project" value="TreeGrafter"/>
</dbReference>
<dbReference type="InterPro" id="IPR015812">
    <property type="entry name" value="Integrin_bsu"/>
</dbReference>
<comment type="similarity">
    <text evidence="2 8">Belongs to the integrin beta chain family.</text>
</comment>
<dbReference type="InterPro" id="IPR036465">
    <property type="entry name" value="vWFA_dom_sf"/>
</dbReference>
<dbReference type="PRINTS" id="PR01186">
    <property type="entry name" value="INTEGRINB"/>
</dbReference>
<dbReference type="GO" id="GO:0016477">
    <property type="term" value="P:cell migration"/>
    <property type="evidence" value="ECO:0007669"/>
    <property type="project" value="TreeGrafter"/>
</dbReference>
<dbReference type="GO" id="GO:0005925">
    <property type="term" value="C:focal adhesion"/>
    <property type="evidence" value="ECO:0007669"/>
    <property type="project" value="TreeGrafter"/>
</dbReference>
<dbReference type="Pfam" id="PF00362">
    <property type="entry name" value="Integrin_beta"/>
    <property type="match status" value="1"/>
</dbReference>
<evidence type="ECO:0000256" key="2">
    <source>
        <dbReference type="ARBA" id="ARBA00007449"/>
    </source>
</evidence>
<dbReference type="PANTHER" id="PTHR10082">
    <property type="entry name" value="INTEGRIN BETA SUBUNIT"/>
    <property type="match status" value="1"/>
</dbReference>
<dbReference type="SUPFAM" id="SSF53300">
    <property type="entry name" value="vWA-like"/>
    <property type="match status" value="1"/>
</dbReference>
<dbReference type="HOGENOM" id="CLU_106857_0_0_1"/>
<keyword evidence="7" id="KW-0325">Glycoprotein</keyword>
<dbReference type="GO" id="GO:0007229">
    <property type="term" value="P:integrin-mediated signaling pathway"/>
    <property type="evidence" value="ECO:0007669"/>
    <property type="project" value="UniProtKB-KW"/>
</dbReference>
<evidence type="ECO:0000256" key="1">
    <source>
        <dbReference type="ARBA" id="ARBA00004479"/>
    </source>
</evidence>
<dbReference type="eggNOG" id="KOG1226">
    <property type="taxonomic scope" value="Eukaryota"/>
</dbReference>
<dbReference type="EMBL" id="ACPB03021042">
    <property type="status" value="NOT_ANNOTATED_CDS"/>
    <property type="molecule type" value="Genomic_DNA"/>
</dbReference>
<dbReference type="InterPro" id="IPR002369">
    <property type="entry name" value="Integrin_bsu_VWA"/>
</dbReference>
<name>T1I2Z0_RHOPR</name>
<keyword evidence="5" id="KW-0472">Membrane</keyword>
<evidence type="ECO:0000256" key="8">
    <source>
        <dbReference type="RuleBase" id="RU000633"/>
    </source>
</evidence>
<dbReference type="GO" id="GO:0005178">
    <property type="term" value="F:integrin binding"/>
    <property type="evidence" value="ECO:0007669"/>
    <property type="project" value="TreeGrafter"/>
</dbReference>
<evidence type="ECO:0000256" key="7">
    <source>
        <dbReference type="ARBA" id="ARBA00023180"/>
    </source>
</evidence>
<keyword evidence="3 8" id="KW-0812">Transmembrane</keyword>
<feature type="domain" description="Integrin beta subunit VWA" evidence="10">
    <location>
        <begin position="7"/>
        <end position="211"/>
    </location>
</feature>
<dbReference type="OMA" id="CASEFVY"/>
<dbReference type="EMBL" id="ACPB03021043">
    <property type="status" value="NOT_ANNOTATED_CDS"/>
    <property type="molecule type" value="Genomic_DNA"/>
</dbReference>
<dbReference type="Gene3D" id="3.40.50.410">
    <property type="entry name" value="von Willebrand factor, type A domain"/>
    <property type="match status" value="1"/>
</dbReference>
<evidence type="ECO:0000256" key="4">
    <source>
        <dbReference type="ARBA" id="ARBA00023037"/>
    </source>
</evidence>
<keyword evidence="12" id="KW-1185">Reference proteome</keyword>
<dbReference type="InParanoid" id="T1I2Z0"/>
<feature type="compositionally biased region" description="Low complexity" evidence="9">
    <location>
        <begin position="60"/>
        <end position="78"/>
    </location>
</feature>
<evidence type="ECO:0000256" key="3">
    <source>
        <dbReference type="ARBA" id="ARBA00022692"/>
    </source>
</evidence>
<keyword evidence="4 8" id="KW-0401">Integrin</keyword>
<evidence type="ECO:0000256" key="9">
    <source>
        <dbReference type="SAM" id="MobiDB-lite"/>
    </source>
</evidence>
<evidence type="ECO:0000313" key="12">
    <source>
        <dbReference type="Proteomes" id="UP000015103"/>
    </source>
</evidence>
<dbReference type="GO" id="GO:0007160">
    <property type="term" value="P:cell-matrix adhesion"/>
    <property type="evidence" value="ECO:0007669"/>
    <property type="project" value="TreeGrafter"/>
</dbReference>
<dbReference type="STRING" id="13249.T1I2Z0"/>
<keyword evidence="6" id="KW-1015">Disulfide bond</keyword>
<dbReference type="SMART" id="SM00187">
    <property type="entry name" value="INB"/>
    <property type="match status" value="1"/>
</dbReference>
<dbReference type="GO" id="GO:0009986">
    <property type="term" value="C:cell surface"/>
    <property type="evidence" value="ECO:0007669"/>
    <property type="project" value="TreeGrafter"/>
</dbReference>
<dbReference type="EMBL" id="ACPB03021041">
    <property type="status" value="NOT_ANNOTATED_CDS"/>
    <property type="molecule type" value="Genomic_DNA"/>
</dbReference>
<proteinExistence type="inferred from homology"/>
<sequence>MRPGTFNFKEDQKRCFQPNAEAIIQCASEFVYNPDNEYTIRESKKLTKISQSISQSEYSQSSYSSHSSSSSSSSSSSHNQADIVQIAPQVVNLKLRINEPYRIAVDYSQAQSYPVDLYYLMDLSKSMEDDKHKLSALGNILSDSMKNITSNFRLGFGSFVDKVVMPYVSVVPKNLKEPCTGCAAPYGYQNVMSLSPDTDRFAILSSEVLKP</sequence>
<reference evidence="11" key="1">
    <citation type="submission" date="2015-05" db="UniProtKB">
        <authorList>
            <consortium name="EnsemblMetazoa"/>
        </authorList>
    </citation>
    <scope>IDENTIFICATION</scope>
</reference>
<evidence type="ECO:0000259" key="10">
    <source>
        <dbReference type="SMART" id="SM00187"/>
    </source>
</evidence>
<dbReference type="GO" id="GO:0098609">
    <property type="term" value="P:cell-cell adhesion"/>
    <property type="evidence" value="ECO:0007669"/>
    <property type="project" value="TreeGrafter"/>
</dbReference>
<evidence type="ECO:0000313" key="11">
    <source>
        <dbReference type="EnsemblMetazoa" id="RPRC010659-PA"/>
    </source>
</evidence>
<dbReference type="VEuPathDB" id="VectorBase:RPRC010659"/>
<dbReference type="GO" id="GO:0008305">
    <property type="term" value="C:integrin complex"/>
    <property type="evidence" value="ECO:0007669"/>
    <property type="project" value="TreeGrafter"/>
</dbReference>
<evidence type="ECO:0000256" key="6">
    <source>
        <dbReference type="ARBA" id="ARBA00023157"/>
    </source>
</evidence>
<comment type="subcellular location">
    <subcellularLocation>
        <location evidence="8">Cell membrane</location>
        <topology evidence="8">Single-pass type I membrane protein</topology>
    </subcellularLocation>
    <subcellularLocation>
        <location evidence="1">Membrane</location>
        <topology evidence="1">Single-pass type I membrane protein</topology>
    </subcellularLocation>
</comment>
<feature type="region of interest" description="Disordered" evidence="9">
    <location>
        <begin position="60"/>
        <end position="79"/>
    </location>
</feature>
<keyword evidence="8" id="KW-0130">Cell adhesion</keyword>
<evidence type="ECO:0000256" key="5">
    <source>
        <dbReference type="ARBA" id="ARBA00023136"/>
    </source>
</evidence>
<dbReference type="Proteomes" id="UP000015103">
    <property type="component" value="Unassembled WGS sequence"/>
</dbReference>
<dbReference type="AlphaFoldDB" id="T1I2Z0"/>